<evidence type="ECO:0000256" key="1">
    <source>
        <dbReference type="ARBA" id="ARBA00000024"/>
    </source>
</evidence>
<comment type="similarity">
    <text evidence="6 15">In the C-terminal section; belongs to the PRA-PH family.</text>
</comment>
<evidence type="ECO:0000256" key="11">
    <source>
        <dbReference type="ARBA" id="ARBA00022801"/>
    </source>
</evidence>
<evidence type="ECO:0000256" key="6">
    <source>
        <dbReference type="ARBA" id="ARBA00007731"/>
    </source>
</evidence>
<comment type="catalytic activity">
    <reaction evidence="1 15">
        <text>1-(5-phospho-beta-D-ribosyl)-5'-AMP + H2O = 1-(5-phospho-beta-D-ribosyl)-5-[(5-phospho-beta-D-ribosylamino)methylideneamino]imidazole-4-carboxamide</text>
        <dbReference type="Rhea" id="RHEA:20049"/>
        <dbReference type="ChEBI" id="CHEBI:15377"/>
        <dbReference type="ChEBI" id="CHEBI:58435"/>
        <dbReference type="ChEBI" id="CHEBI:59457"/>
        <dbReference type="EC" id="3.5.4.19"/>
    </reaction>
</comment>
<feature type="region of interest" description="Phosphoribosyl-AMP cyclohydrolase" evidence="15">
    <location>
        <begin position="1"/>
        <end position="135"/>
    </location>
</feature>
<accession>A0A069RLR5</accession>
<dbReference type="HAMAP" id="MF_01019">
    <property type="entry name" value="HisIE"/>
    <property type="match status" value="1"/>
</dbReference>
<dbReference type="InterPro" id="IPR038019">
    <property type="entry name" value="PRib_AMP_CycHydrolase_sf"/>
</dbReference>
<reference evidence="17 18" key="1">
    <citation type="submission" date="2014-03" db="EMBL/GenBank/DDBJ databases">
        <title>Genome sequence of Clostridium litorale W6, DSM 5388.</title>
        <authorList>
            <person name="Poehlein A."/>
            <person name="Jagirdar A."/>
            <person name="Khonsari B."/>
            <person name="Chibani C.M."/>
            <person name="Gutierrez Gutierrez D.A."/>
            <person name="Davydova E."/>
            <person name="Alghaithi H.S."/>
            <person name="Nair K.P."/>
            <person name="Dhamotharan K."/>
            <person name="Chandran L."/>
            <person name="G W."/>
            <person name="Daniel R."/>
        </authorList>
    </citation>
    <scope>NUCLEOTIDE SEQUENCE [LARGE SCALE GENOMIC DNA]</scope>
    <source>
        <strain evidence="17 18">W6</strain>
    </source>
</reference>
<dbReference type="InterPro" id="IPR002496">
    <property type="entry name" value="PRib_AMP_CycHydrolase_dom"/>
</dbReference>
<dbReference type="GO" id="GO:0000105">
    <property type="term" value="P:L-histidine biosynthetic process"/>
    <property type="evidence" value="ECO:0007669"/>
    <property type="project" value="UniProtKB-UniRule"/>
</dbReference>
<evidence type="ECO:0000256" key="8">
    <source>
        <dbReference type="ARBA" id="ARBA00022490"/>
    </source>
</evidence>
<feature type="domain" description="Phosphoribosyl-AMP cyclohydrolase" evidence="16">
    <location>
        <begin position="43"/>
        <end position="116"/>
    </location>
</feature>
<dbReference type="UniPathway" id="UPA00031">
    <property type="reaction ID" value="UER00007"/>
</dbReference>
<organism evidence="17 18">
    <name type="scientific">Peptoclostridium litorale DSM 5388</name>
    <dbReference type="NCBI Taxonomy" id="1121324"/>
    <lineage>
        <taxon>Bacteria</taxon>
        <taxon>Bacillati</taxon>
        <taxon>Bacillota</taxon>
        <taxon>Clostridia</taxon>
        <taxon>Peptostreptococcales</taxon>
        <taxon>Peptoclostridiaceae</taxon>
        <taxon>Peptoclostridium</taxon>
    </lineage>
</organism>
<keyword evidence="12 15" id="KW-0067">ATP-binding</keyword>
<dbReference type="InterPro" id="IPR026660">
    <property type="entry name" value="PRA-CH"/>
</dbReference>
<dbReference type="EC" id="3.5.4.19" evidence="15"/>
<dbReference type="EMBL" id="JJMM01000011">
    <property type="protein sequence ID" value="KDR95107.1"/>
    <property type="molecule type" value="Genomic_DNA"/>
</dbReference>
<proteinExistence type="inferred from homology"/>
<keyword evidence="8 15" id="KW-0963">Cytoplasm</keyword>
<dbReference type="NCBIfam" id="TIGR03188">
    <property type="entry name" value="histidine_hisI"/>
    <property type="match status" value="1"/>
</dbReference>
<evidence type="ECO:0000256" key="4">
    <source>
        <dbReference type="ARBA" id="ARBA00005169"/>
    </source>
</evidence>
<dbReference type="HAMAP" id="MF_01021">
    <property type="entry name" value="HisI"/>
    <property type="match status" value="1"/>
</dbReference>
<comment type="subcellular location">
    <subcellularLocation>
        <location evidence="3 15">Cytoplasm</location>
    </subcellularLocation>
</comment>
<evidence type="ECO:0000259" key="16">
    <source>
        <dbReference type="Pfam" id="PF01502"/>
    </source>
</evidence>
<evidence type="ECO:0000256" key="2">
    <source>
        <dbReference type="ARBA" id="ARBA00001460"/>
    </source>
</evidence>
<keyword evidence="14 15" id="KW-0511">Multifunctional enzyme</keyword>
<sequence>MSSKGSAKDVAYEMDKIIDEIKFDEKGLVPAIVQDCKSGEVLMLAYMNRESFKKTVDTGQTWFYSRSRQELWNKGATSGNVQSVKDMYYDCDADSILVKVEPKGPACHTGENSCFFNQVVKSGEIDEKFENEKDVLKDLYVLIQDRKENPVEGSYTNYLFEKGIDKILKKVGEEAAEVIIGAKNLDRAEITYEVSDLVYHILVLLVETGVSIEDIKSELAKRHKK</sequence>
<evidence type="ECO:0000313" key="18">
    <source>
        <dbReference type="Proteomes" id="UP000027946"/>
    </source>
</evidence>
<dbReference type="RefSeq" id="WP_330391196.1">
    <property type="nucleotide sequence ID" value="NZ_FSRH01000002.1"/>
</dbReference>
<keyword evidence="18" id="KW-1185">Reference proteome</keyword>
<keyword evidence="10 15" id="KW-0547">Nucleotide-binding</keyword>
<evidence type="ECO:0000256" key="14">
    <source>
        <dbReference type="ARBA" id="ARBA00023268"/>
    </source>
</evidence>
<dbReference type="SUPFAM" id="SSF141734">
    <property type="entry name" value="HisI-like"/>
    <property type="match status" value="1"/>
</dbReference>
<comment type="pathway">
    <text evidence="4 15">Amino-acid biosynthesis; L-histidine biosynthesis; L-histidine from 5-phospho-alpha-D-ribose 1-diphosphate: step 3/9.</text>
</comment>
<dbReference type="InterPro" id="IPR008179">
    <property type="entry name" value="HisE"/>
</dbReference>
<dbReference type="EC" id="3.6.1.31" evidence="15"/>
<evidence type="ECO:0000256" key="10">
    <source>
        <dbReference type="ARBA" id="ARBA00022741"/>
    </source>
</evidence>
<comment type="catalytic activity">
    <reaction evidence="2 15">
        <text>1-(5-phospho-beta-D-ribosyl)-ATP + H2O = 1-(5-phospho-beta-D-ribosyl)-5'-AMP + diphosphate + H(+)</text>
        <dbReference type="Rhea" id="RHEA:22828"/>
        <dbReference type="ChEBI" id="CHEBI:15377"/>
        <dbReference type="ChEBI" id="CHEBI:15378"/>
        <dbReference type="ChEBI" id="CHEBI:33019"/>
        <dbReference type="ChEBI" id="CHEBI:59457"/>
        <dbReference type="ChEBI" id="CHEBI:73183"/>
        <dbReference type="EC" id="3.6.1.31"/>
    </reaction>
</comment>
<protein>
    <recommendedName>
        <fullName evidence="15">Histidine biosynthesis bifunctional protein HisIE</fullName>
    </recommendedName>
    <domain>
        <recommendedName>
            <fullName evidence="15">Phosphoribosyl-AMP cyclohydrolase</fullName>
            <shortName evidence="15">PRA-CH</shortName>
            <ecNumber evidence="15">3.5.4.19</ecNumber>
        </recommendedName>
    </domain>
    <domain>
        <recommendedName>
            <fullName evidence="15">Phosphoribosyl-ATP pyrophosphatase</fullName>
            <shortName evidence="15">PRA-PH</shortName>
            <ecNumber evidence="15">3.6.1.31</ecNumber>
        </recommendedName>
    </domain>
</protein>
<dbReference type="GO" id="GO:0005524">
    <property type="term" value="F:ATP binding"/>
    <property type="evidence" value="ECO:0007669"/>
    <property type="project" value="UniProtKB-KW"/>
</dbReference>
<dbReference type="eggNOG" id="COG0139">
    <property type="taxonomic scope" value="Bacteria"/>
</dbReference>
<dbReference type="GO" id="GO:0004635">
    <property type="term" value="F:phosphoribosyl-AMP cyclohydrolase activity"/>
    <property type="evidence" value="ECO:0007669"/>
    <property type="project" value="UniProtKB-UniRule"/>
</dbReference>
<dbReference type="eggNOG" id="COG0140">
    <property type="taxonomic scope" value="Bacteria"/>
</dbReference>
<keyword evidence="9 15" id="KW-0028">Amino-acid biosynthesis</keyword>
<gene>
    <name evidence="15 17" type="primary">hisI</name>
    <name evidence="15" type="synonym">hisIE</name>
    <name evidence="17" type="ORF">CLIT_11c01360</name>
</gene>
<evidence type="ECO:0000256" key="12">
    <source>
        <dbReference type="ARBA" id="ARBA00022840"/>
    </source>
</evidence>
<evidence type="ECO:0000313" key="17">
    <source>
        <dbReference type="EMBL" id="KDR95107.1"/>
    </source>
</evidence>
<dbReference type="SUPFAM" id="SSF101386">
    <property type="entry name" value="all-alpha NTP pyrophosphatases"/>
    <property type="match status" value="1"/>
</dbReference>
<dbReference type="GO" id="GO:0005737">
    <property type="term" value="C:cytoplasm"/>
    <property type="evidence" value="ECO:0007669"/>
    <property type="project" value="UniProtKB-SubCell"/>
</dbReference>
<dbReference type="NCBIfam" id="NF000768">
    <property type="entry name" value="PRK00051.1"/>
    <property type="match status" value="1"/>
</dbReference>
<dbReference type="HAMAP" id="MF_01020">
    <property type="entry name" value="HisE"/>
    <property type="match status" value="1"/>
</dbReference>
<name>A0A069RLR5_PEPLI</name>
<evidence type="ECO:0000256" key="3">
    <source>
        <dbReference type="ARBA" id="ARBA00004496"/>
    </source>
</evidence>
<dbReference type="NCBIfam" id="NF002747">
    <property type="entry name" value="PRK02759.1"/>
    <property type="match status" value="1"/>
</dbReference>
<dbReference type="InterPro" id="IPR023019">
    <property type="entry name" value="His_synth_HisIE"/>
</dbReference>
<evidence type="ECO:0000256" key="7">
    <source>
        <dbReference type="ARBA" id="ARBA00008299"/>
    </source>
</evidence>
<feature type="region of interest" description="Phosphoribosyl-ATP pyrophosphohydrolase" evidence="15">
    <location>
        <begin position="136"/>
        <end position="225"/>
    </location>
</feature>
<dbReference type="FunFam" id="3.10.20.810:FF:000001">
    <property type="entry name" value="Histidine biosynthesis bifunctional protein HisIE"/>
    <property type="match status" value="1"/>
</dbReference>
<dbReference type="STRING" id="1121324.CLIT_11c01360"/>
<evidence type="ECO:0000256" key="15">
    <source>
        <dbReference type="HAMAP-Rule" id="MF_01019"/>
    </source>
</evidence>
<evidence type="ECO:0000256" key="5">
    <source>
        <dbReference type="ARBA" id="ARBA00005204"/>
    </source>
</evidence>
<dbReference type="Pfam" id="PF01502">
    <property type="entry name" value="PRA-CH"/>
    <property type="match status" value="1"/>
</dbReference>
<dbReference type="InterPro" id="IPR021130">
    <property type="entry name" value="PRib-ATP_PPHydrolase-like"/>
</dbReference>
<comment type="similarity">
    <text evidence="7 15">In the N-terminal section; belongs to the PRA-CH family.</text>
</comment>
<dbReference type="PANTHER" id="PTHR42945">
    <property type="entry name" value="HISTIDINE BIOSYNTHESIS BIFUNCTIONAL PROTEIN"/>
    <property type="match status" value="1"/>
</dbReference>
<dbReference type="Gene3D" id="1.10.287.1080">
    <property type="entry name" value="MazG-like"/>
    <property type="match status" value="1"/>
</dbReference>
<comment type="caution">
    <text evidence="17">The sequence shown here is derived from an EMBL/GenBank/DDBJ whole genome shotgun (WGS) entry which is preliminary data.</text>
</comment>
<dbReference type="PANTHER" id="PTHR42945:SF9">
    <property type="entry name" value="HISTIDINE BIOSYNTHESIS BIFUNCTIONAL PROTEIN HISIE"/>
    <property type="match status" value="1"/>
</dbReference>
<dbReference type="CDD" id="cd11534">
    <property type="entry name" value="NTP-PPase_HisIE_like"/>
    <property type="match status" value="1"/>
</dbReference>
<dbReference type="Pfam" id="PF01503">
    <property type="entry name" value="PRA-PH"/>
    <property type="match status" value="1"/>
</dbReference>
<dbReference type="GO" id="GO:0004636">
    <property type="term" value="F:phosphoribosyl-ATP diphosphatase activity"/>
    <property type="evidence" value="ECO:0007669"/>
    <property type="project" value="UniProtKB-UniRule"/>
</dbReference>
<dbReference type="Proteomes" id="UP000027946">
    <property type="component" value="Unassembled WGS sequence"/>
</dbReference>
<keyword evidence="11 15" id="KW-0378">Hydrolase</keyword>
<keyword evidence="13 15" id="KW-0368">Histidine biosynthesis</keyword>
<comment type="pathway">
    <text evidence="5 15">Amino-acid biosynthesis; L-histidine biosynthesis; L-histidine from 5-phospho-alpha-D-ribose 1-diphosphate: step 2/9.</text>
</comment>
<dbReference type="AlphaFoldDB" id="A0A069RLR5"/>
<dbReference type="FunFam" id="1.10.287.1080:FF:000002">
    <property type="entry name" value="Histidine biosynthesis bifunctional protein HisIE"/>
    <property type="match status" value="1"/>
</dbReference>
<evidence type="ECO:0000256" key="9">
    <source>
        <dbReference type="ARBA" id="ARBA00022605"/>
    </source>
</evidence>
<dbReference type="Gene3D" id="3.10.20.810">
    <property type="entry name" value="Phosphoribosyl-AMP cyclohydrolase"/>
    <property type="match status" value="1"/>
</dbReference>
<evidence type="ECO:0000256" key="13">
    <source>
        <dbReference type="ARBA" id="ARBA00023102"/>
    </source>
</evidence>